<evidence type="ECO:0000256" key="1">
    <source>
        <dbReference type="SAM" id="Phobius"/>
    </source>
</evidence>
<gene>
    <name evidence="2" type="ORF">A3C94_00160</name>
</gene>
<organism evidence="2 3">
    <name type="scientific">Candidatus Kaiserbacteria bacterium RIFCSPHIGHO2_02_FULL_55_17</name>
    <dbReference type="NCBI Taxonomy" id="1798496"/>
    <lineage>
        <taxon>Bacteria</taxon>
        <taxon>Candidatus Kaiseribacteriota</taxon>
    </lineage>
</organism>
<dbReference type="EMBL" id="MFLJ01000013">
    <property type="protein sequence ID" value="OGG64713.1"/>
    <property type="molecule type" value="Genomic_DNA"/>
</dbReference>
<evidence type="ECO:0000313" key="3">
    <source>
        <dbReference type="Proteomes" id="UP000177232"/>
    </source>
</evidence>
<feature type="transmembrane region" description="Helical" evidence="1">
    <location>
        <begin position="25"/>
        <end position="48"/>
    </location>
</feature>
<keyword evidence="1" id="KW-0472">Membrane</keyword>
<name>A0A1F6DTI0_9BACT</name>
<keyword evidence="1" id="KW-1133">Transmembrane helix</keyword>
<evidence type="ECO:0000313" key="2">
    <source>
        <dbReference type="EMBL" id="OGG64713.1"/>
    </source>
</evidence>
<comment type="caution">
    <text evidence="2">The sequence shown here is derived from an EMBL/GenBank/DDBJ whole genome shotgun (WGS) entry which is preliminary data.</text>
</comment>
<sequence length="72" mass="8027">MPHLNRTDRTHKTYKTYRMKEKINAYFAVLLVTIAGGGAAMLIVRVAFNNTPVFLYGSAAPYAPLEQSILNP</sequence>
<dbReference type="Proteomes" id="UP000177232">
    <property type="component" value="Unassembled WGS sequence"/>
</dbReference>
<accession>A0A1F6DTI0</accession>
<protein>
    <submittedName>
        <fullName evidence="2">Uncharacterized protein</fullName>
    </submittedName>
</protein>
<proteinExistence type="predicted"/>
<dbReference type="AlphaFoldDB" id="A0A1F6DTI0"/>
<keyword evidence="1" id="KW-0812">Transmembrane</keyword>
<dbReference type="STRING" id="1798496.A3C94_00160"/>
<reference evidence="2 3" key="1">
    <citation type="journal article" date="2016" name="Nat. Commun.">
        <title>Thousands of microbial genomes shed light on interconnected biogeochemical processes in an aquifer system.</title>
        <authorList>
            <person name="Anantharaman K."/>
            <person name="Brown C.T."/>
            <person name="Hug L.A."/>
            <person name="Sharon I."/>
            <person name="Castelle C.J."/>
            <person name="Probst A.J."/>
            <person name="Thomas B.C."/>
            <person name="Singh A."/>
            <person name="Wilkins M.J."/>
            <person name="Karaoz U."/>
            <person name="Brodie E.L."/>
            <person name="Williams K.H."/>
            <person name="Hubbard S.S."/>
            <person name="Banfield J.F."/>
        </authorList>
    </citation>
    <scope>NUCLEOTIDE SEQUENCE [LARGE SCALE GENOMIC DNA]</scope>
</reference>